<dbReference type="EMBL" id="JABEZU010000002">
    <property type="protein sequence ID" value="NOV97152.1"/>
    <property type="molecule type" value="Genomic_DNA"/>
</dbReference>
<organism evidence="1 2">
    <name type="scientific">Isoptericola halotolerans</name>
    <dbReference type="NCBI Taxonomy" id="300560"/>
    <lineage>
        <taxon>Bacteria</taxon>
        <taxon>Bacillati</taxon>
        <taxon>Actinomycetota</taxon>
        <taxon>Actinomycetes</taxon>
        <taxon>Micrococcales</taxon>
        <taxon>Promicromonosporaceae</taxon>
        <taxon>Isoptericola</taxon>
    </lineage>
</organism>
<evidence type="ECO:0000313" key="1">
    <source>
        <dbReference type="EMBL" id="NOV97152.1"/>
    </source>
</evidence>
<sequence>MTAMPWIPDPSCGDWVRAGLDPEDSDTWTIHVFVPRGFEAYARVLHPLRREADGVDVRWAQVAAAFGTTMSPTANLDRLCRRPWSGGEDVVTPQGEALEAPAEGVVPAAVLAALSEHLARHSTTPGSGVVGVWEGIGGLVSSGGRALYVARIPACWLRWLLVPWRRVVRAAGRAAFELRHRRWARVEFGPAPPDPDAPAPGTGILAADVAAGPRLDLPHRSHILFAAGIEQFTGRDWADDAPWLDDVDRSQRDPRTPAILWPEDRAWVAANDTDDAWTLVGGSRALVDALVADPALEALELTEGAVLEHAEPER</sequence>
<dbReference type="RefSeq" id="WP_171783398.1">
    <property type="nucleotide sequence ID" value="NZ_BAAAML010000014.1"/>
</dbReference>
<gene>
    <name evidence="1" type="ORF">HDG69_001727</name>
</gene>
<evidence type="ECO:0000313" key="2">
    <source>
        <dbReference type="Proteomes" id="UP000757540"/>
    </source>
</evidence>
<protein>
    <submittedName>
        <fullName evidence="1">Uncharacterized protein</fullName>
    </submittedName>
</protein>
<name>A0ABX2A2R7_9MICO</name>
<keyword evidence="2" id="KW-1185">Reference proteome</keyword>
<comment type="caution">
    <text evidence="1">The sequence shown here is derived from an EMBL/GenBank/DDBJ whole genome shotgun (WGS) entry which is preliminary data.</text>
</comment>
<proteinExistence type="predicted"/>
<reference evidence="1 2" key="1">
    <citation type="submission" date="2020-05" db="EMBL/GenBank/DDBJ databases">
        <title>Genomic Encyclopedia of Type Strains, Phase III (KMG-III): the genomes of soil and plant-associated and newly described type strains.</title>
        <authorList>
            <person name="Whitman W."/>
        </authorList>
    </citation>
    <scope>NUCLEOTIDE SEQUENCE [LARGE SCALE GENOMIC DNA]</scope>
    <source>
        <strain evidence="1 2">KCTC 19046</strain>
    </source>
</reference>
<accession>A0ABX2A2R7</accession>
<dbReference type="Proteomes" id="UP000757540">
    <property type="component" value="Unassembled WGS sequence"/>
</dbReference>